<protein>
    <recommendedName>
        <fullName evidence="1">B12-binding domain-containing protein</fullName>
    </recommendedName>
</protein>
<dbReference type="HOGENOM" id="CLU_2165658_0_0_11"/>
<organism evidence="2 3">
    <name type="scientific">Amycolatopsis mediterranei (strain U-32)</name>
    <dbReference type="NCBI Taxonomy" id="749927"/>
    <lineage>
        <taxon>Bacteria</taxon>
        <taxon>Bacillati</taxon>
        <taxon>Actinomycetota</taxon>
        <taxon>Actinomycetes</taxon>
        <taxon>Pseudonocardiales</taxon>
        <taxon>Pseudonocardiaceae</taxon>
        <taxon>Amycolatopsis</taxon>
    </lineage>
</organism>
<accession>A0A0H3CZA9</accession>
<dbReference type="KEGG" id="amd:AMED_0801"/>
<gene>
    <name evidence="2" type="ordered locus">AMED_0801</name>
</gene>
<evidence type="ECO:0000313" key="3">
    <source>
        <dbReference type="Proteomes" id="UP000000328"/>
    </source>
</evidence>
<reference evidence="2 3" key="1">
    <citation type="journal article" date="2010" name="Cell Res.">
        <title>Complete genome sequence of the rifamycin SV-producing Amycolatopsis mediterranei U32 revealed its genetic characteristics in phylogeny and metabolism.</title>
        <authorList>
            <person name="Zhao W."/>
            <person name="Zhong Y."/>
            <person name="Yuan H."/>
            <person name="Wang J."/>
            <person name="Zheng H."/>
            <person name="Wang Y."/>
            <person name="Cen X."/>
            <person name="Xu F."/>
            <person name="Bai J."/>
            <person name="Han X."/>
            <person name="Lu G."/>
            <person name="Zhu Y."/>
            <person name="Shao Z."/>
            <person name="Yan H."/>
            <person name="Li C."/>
            <person name="Peng N."/>
            <person name="Zhang Z."/>
            <person name="Zhang Y."/>
            <person name="Lin W."/>
            <person name="Fan Y."/>
            <person name="Qin Z."/>
            <person name="Hu Y."/>
            <person name="Zhu B."/>
            <person name="Wang S."/>
            <person name="Ding X."/>
            <person name="Zhao G.P."/>
        </authorList>
    </citation>
    <scope>NUCLEOTIDE SEQUENCE [LARGE SCALE GENOMIC DNA]</scope>
    <source>
        <strain evidence="3">U-32</strain>
    </source>
</reference>
<sequence length="110" mass="11676">MTAMRRDRLRVLLVEFTRPDPAAVALGRLLRDDGVEVVHAGPVVTVEQIVRTAEQEDPDAVGVLGAAPPEDLEDALGGVPVFTAETASEVVKRLAGGRSHTGEAPSDRVR</sequence>
<dbReference type="SUPFAM" id="SSF52242">
    <property type="entry name" value="Cobalamin (vitamin B12)-binding domain"/>
    <property type="match status" value="1"/>
</dbReference>
<evidence type="ECO:0000259" key="1">
    <source>
        <dbReference type="PROSITE" id="PS51332"/>
    </source>
</evidence>
<proteinExistence type="predicted"/>
<name>A0A0H3CZA9_AMYMU</name>
<dbReference type="InterPro" id="IPR006158">
    <property type="entry name" value="Cobalamin-bd"/>
</dbReference>
<dbReference type="OrthoDB" id="3624736at2"/>
<dbReference type="PATRIC" id="fig|749927.5.peg.828"/>
<dbReference type="GO" id="GO:0031419">
    <property type="term" value="F:cobalamin binding"/>
    <property type="evidence" value="ECO:0007669"/>
    <property type="project" value="InterPro"/>
</dbReference>
<dbReference type="PROSITE" id="PS51332">
    <property type="entry name" value="B12_BINDING"/>
    <property type="match status" value="1"/>
</dbReference>
<evidence type="ECO:0000313" key="2">
    <source>
        <dbReference type="EMBL" id="ADJ42621.1"/>
    </source>
</evidence>
<dbReference type="eggNOG" id="ENOG502ZDA4">
    <property type="taxonomic scope" value="Bacteria"/>
</dbReference>
<dbReference type="AlphaFoldDB" id="A0A0H3CZA9"/>
<dbReference type="Gene3D" id="3.40.50.280">
    <property type="entry name" value="Cobalamin-binding domain"/>
    <property type="match status" value="1"/>
</dbReference>
<dbReference type="Proteomes" id="UP000000328">
    <property type="component" value="Chromosome"/>
</dbReference>
<dbReference type="GO" id="GO:0046872">
    <property type="term" value="F:metal ion binding"/>
    <property type="evidence" value="ECO:0007669"/>
    <property type="project" value="InterPro"/>
</dbReference>
<dbReference type="EMBL" id="CP002000">
    <property type="protein sequence ID" value="ADJ42621.1"/>
    <property type="molecule type" value="Genomic_DNA"/>
</dbReference>
<feature type="domain" description="B12-binding" evidence="1">
    <location>
        <begin position="6"/>
        <end position="110"/>
    </location>
</feature>
<dbReference type="InterPro" id="IPR036724">
    <property type="entry name" value="Cobalamin-bd_sf"/>
</dbReference>